<feature type="compositionally biased region" description="Low complexity" evidence="1">
    <location>
        <begin position="27"/>
        <end position="57"/>
    </location>
</feature>
<evidence type="ECO:0000256" key="1">
    <source>
        <dbReference type="SAM" id="MobiDB-lite"/>
    </source>
</evidence>
<feature type="signal peptide" evidence="2">
    <location>
        <begin position="1"/>
        <end position="18"/>
    </location>
</feature>
<dbReference type="PROSITE" id="PS51257">
    <property type="entry name" value="PROKAR_LIPOPROTEIN"/>
    <property type="match status" value="1"/>
</dbReference>
<name>A0A1N6L1X1_9BURK</name>
<accession>A0A1N6L1X1</accession>
<dbReference type="Proteomes" id="UP000185151">
    <property type="component" value="Unassembled WGS sequence"/>
</dbReference>
<feature type="chain" id="PRO_5013088365" evidence="2">
    <location>
        <begin position="19"/>
        <end position="290"/>
    </location>
</feature>
<evidence type="ECO:0000313" key="4">
    <source>
        <dbReference type="Proteomes" id="UP000185151"/>
    </source>
</evidence>
<evidence type="ECO:0000256" key="2">
    <source>
        <dbReference type="SAM" id="SignalP"/>
    </source>
</evidence>
<dbReference type="EMBL" id="FSRU01000002">
    <property type="protein sequence ID" value="SIO62647.1"/>
    <property type="molecule type" value="Genomic_DNA"/>
</dbReference>
<proteinExistence type="predicted"/>
<feature type="compositionally biased region" description="Polar residues" evidence="1">
    <location>
        <begin position="58"/>
        <end position="75"/>
    </location>
</feature>
<reference evidence="3 4" key="1">
    <citation type="submission" date="2016-11" db="EMBL/GenBank/DDBJ databases">
        <authorList>
            <person name="Jaros S."/>
            <person name="Januszkiewicz K."/>
            <person name="Wedrychowicz H."/>
        </authorList>
    </citation>
    <scope>NUCLEOTIDE SEQUENCE [LARGE SCALE GENOMIC DNA]</scope>
    <source>
        <strain evidence="3 4">GAS95</strain>
    </source>
</reference>
<dbReference type="AlphaFoldDB" id="A0A1N6L1X1"/>
<keyword evidence="4" id="KW-1185">Reference proteome</keyword>
<keyword evidence="2" id="KW-0732">Signal</keyword>
<protein>
    <submittedName>
        <fullName evidence="3">Uncharacterized protein</fullName>
    </submittedName>
</protein>
<sequence length="290" mass="29031">MKNKATLTLSLLASLVLAACGGGGGSNASPTAATSASSPSTASAPAANSPASTPTVTGEQLPSLSSPQAGSTAATGNRVEGIWSVTSSVNKTTAFVDPQNNLSYLSVLGTTVMQEFFGVITPGSSAWTLTSGGLFNLNIYTAATSGSGTFTGNQAFNGSYVEGSNTVNIGWTYDPANALAVTQAMVAGTWAETNSSITISSSGAVSGTLSNCPVSGTMLLATAGSNQNLYTLNVTTGTNTSCQTPNVTLSGSAAIVFLPIQSSSLYQRTILYSLHTSSNSAVAYGQVSPQ</sequence>
<dbReference type="OrthoDB" id="8962348at2"/>
<evidence type="ECO:0000313" key="3">
    <source>
        <dbReference type="EMBL" id="SIO62647.1"/>
    </source>
</evidence>
<feature type="region of interest" description="Disordered" evidence="1">
    <location>
        <begin position="27"/>
        <end position="75"/>
    </location>
</feature>
<gene>
    <name evidence="3" type="ORF">SAMN05444165_5599</name>
</gene>
<dbReference type="RefSeq" id="WP_074300543.1">
    <property type="nucleotide sequence ID" value="NZ_FSRU01000002.1"/>
</dbReference>
<organism evidence="3 4">
    <name type="scientific">Paraburkholderia phenazinium</name>
    <dbReference type="NCBI Taxonomy" id="60549"/>
    <lineage>
        <taxon>Bacteria</taxon>
        <taxon>Pseudomonadati</taxon>
        <taxon>Pseudomonadota</taxon>
        <taxon>Betaproteobacteria</taxon>
        <taxon>Burkholderiales</taxon>
        <taxon>Burkholderiaceae</taxon>
        <taxon>Paraburkholderia</taxon>
    </lineage>
</organism>